<keyword evidence="10 16" id="KW-0479">Metal-binding</keyword>
<keyword evidence="9" id="KW-0598">Phosphotransferase system</keyword>
<evidence type="ECO:0000256" key="14">
    <source>
        <dbReference type="ARBA" id="ARBA00032708"/>
    </source>
</evidence>
<dbReference type="PROSITE" id="PS51095">
    <property type="entry name" value="PTS_EIIA_TYPE_3"/>
    <property type="match status" value="1"/>
</dbReference>
<comment type="subunit">
    <text evidence="2">Homotrimer.</text>
</comment>
<dbReference type="PANTHER" id="PTHR34382">
    <property type="entry name" value="PTS SYSTEM N,N'-DIACETYLCHITOBIOSE-SPECIFIC EIIA COMPONENT"/>
    <property type="match status" value="1"/>
</dbReference>
<accession>A0A1M5A7X7</accession>
<keyword evidence="8" id="KW-0808">Transferase</keyword>
<keyword evidence="4" id="KW-0813">Transport</keyword>
<reference evidence="18 19" key="1">
    <citation type="submission" date="2016-11" db="EMBL/GenBank/DDBJ databases">
        <authorList>
            <person name="Jaros S."/>
            <person name="Januszkiewicz K."/>
            <person name="Wedrychowicz H."/>
        </authorList>
    </citation>
    <scope>NUCLEOTIDE SEQUENCE [LARGE SCALE GENOMIC DNA]</scope>
    <source>
        <strain evidence="18 19">DSM 44666</strain>
    </source>
</reference>
<evidence type="ECO:0000256" key="5">
    <source>
        <dbReference type="ARBA" id="ARBA00022490"/>
    </source>
</evidence>
<evidence type="ECO:0000313" key="18">
    <source>
        <dbReference type="EMBL" id="SHF26349.1"/>
    </source>
</evidence>
<comment type="subcellular location">
    <subcellularLocation>
        <location evidence="1">Cytoplasm</location>
    </subcellularLocation>
</comment>
<dbReference type="EMBL" id="FQVL01000012">
    <property type="protein sequence ID" value="SHF26349.1"/>
    <property type="molecule type" value="Genomic_DNA"/>
</dbReference>
<evidence type="ECO:0000256" key="6">
    <source>
        <dbReference type="ARBA" id="ARBA00022553"/>
    </source>
</evidence>
<dbReference type="Pfam" id="PF02255">
    <property type="entry name" value="PTS_IIA"/>
    <property type="match status" value="1"/>
</dbReference>
<evidence type="ECO:0000256" key="1">
    <source>
        <dbReference type="ARBA" id="ARBA00004496"/>
    </source>
</evidence>
<dbReference type="PANTHER" id="PTHR34382:SF9">
    <property type="entry name" value="PHOSPHOTRANSFERASE SYSTEM SUGAR-SPECIFIC EII COMPONENT"/>
    <property type="match status" value="1"/>
</dbReference>
<evidence type="ECO:0000256" key="12">
    <source>
        <dbReference type="ARBA" id="ARBA00030293"/>
    </source>
</evidence>
<evidence type="ECO:0000256" key="16">
    <source>
        <dbReference type="PIRSR" id="PIRSR000699-2"/>
    </source>
</evidence>
<evidence type="ECO:0000256" key="8">
    <source>
        <dbReference type="ARBA" id="ARBA00022679"/>
    </source>
</evidence>
<dbReference type="CDD" id="cd00215">
    <property type="entry name" value="PTS_IIA_lac"/>
    <property type="match status" value="1"/>
</dbReference>
<evidence type="ECO:0000256" key="13">
    <source>
        <dbReference type="ARBA" id="ARBA00031467"/>
    </source>
</evidence>
<evidence type="ECO:0000256" key="11">
    <source>
        <dbReference type="ARBA" id="ARBA00022842"/>
    </source>
</evidence>
<feature type="modified residue" description="Phosphohistidine; by HPr" evidence="17">
    <location>
        <position position="74"/>
    </location>
</feature>
<dbReference type="Gene3D" id="1.20.58.80">
    <property type="entry name" value="Phosphotransferase system, lactose/cellobiose-type IIA subunit"/>
    <property type="match status" value="1"/>
</dbReference>
<keyword evidence="11 16" id="KW-0460">Magnesium</keyword>
<feature type="active site" description="Tele-phosphohistidine intermediate" evidence="15">
    <location>
        <position position="74"/>
    </location>
</feature>
<protein>
    <recommendedName>
        <fullName evidence="3">PTS system lactose-specific EIIA component</fullName>
    </recommendedName>
    <alternativeName>
        <fullName evidence="12">EIIA-Lac</fullName>
    </alternativeName>
    <alternativeName>
        <fullName evidence="14">EIII-Lac</fullName>
    </alternativeName>
    <alternativeName>
        <fullName evidence="13">Lactose-specific phosphotransferase enzyme IIA component</fullName>
    </alternativeName>
</protein>
<dbReference type="GO" id="GO:0046872">
    <property type="term" value="F:metal ion binding"/>
    <property type="evidence" value="ECO:0007669"/>
    <property type="project" value="UniProtKB-KW"/>
</dbReference>
<dbReference type="PIRSF" id="PIRSF000699">
    <property type="entry name" value="PTS_IILac_III"/>
    <property type="match status" value="1"/>
</dbReference>
<gene>
    <name evidence="18" type="ORF">SAMN05444392_11270</name>
</gene>
<keyword evidence="6" id="KW-0597">Phosphoprotein</keyword>
<evidence type="ECO:0000256" key="4">
    <source>
        <dbReference type="ARBA" id="ARBA00022448"/>
    </source>
</evidence>
<dbReference type="GO" id="GO:0009401">
    <property type="term" value="P:phosphoenolpyruvate-dependent sugar phosphotransferase system"/>
    <property type="evidence" value="ECO:0007669"/>
    <property type="project" value="UniProtKB-KW"/>
</dbReference>
<organism evidence="18 19">
    <name type="scientific">Seinonella peptonophila</name>
    <dbReference type="NCBI Taxonomy" id="112248"/>
    <lineage>
        <taxon>Bacteria</taxon>
        <taxon>Bacillati</taxon>
        <taxon>Bacillota</taxon>
        <taxon>Bacilli</taxon>
        <taxon>Bacillales</taxon>
        <taxon>Thermoactinomycetaceae</taxon>
        <taxon>Seinonella</taxon>
    </lineage>
</organism>
<keyword evidence="7" id="KW-0762">Sugar transport</keyword>
<comment type="cofactor">
    <cofactor evidence="16">
        <name>Mg(2+)</name>
        <dbReference type="ChEBI" id="CHEBI:18420"/>
    </cofactor>
    <text evidence="16">Binds 1 Mg(2+) ion per trimer.</text>
</comment>
<dbReference type="AlphaFoldDB" id="A0A1M5A7X7"/>
<evidence type="ECO:0000256" key="17">
    <source>
        <dbReference type="PROSITE-ProRule" id="PRU00418"/>
    </source>
</evidence>
<dbReference type="InterPro" id="IPR036542">
    <property type="entry name" value="PTS_IIA_lac/cel_sf"/>
</dbReference>
<keyword evidence="5" id="KW-0963">Cytoplasm</keyword>
<dbReference type="Proteomes" id="UP000184476">
    <property type="component" value="Unassembled WGS sequence"/>
</dbReference>
<evidence type="ECO:0000256" key="3">
    <source>
        <dbReference type="ARBA" id="ARBA00014322"/>
    </source>
</evidence>
<dbReference type="RefSeq" id="WP_073156755.1">
    <property type="nucleotide sequence ID" value="NZ_FQVL01000012.1"/>
</dbReference>
<proteinExistence type="predicted"/>
<keyword evidence="19" id="KW-1185">Reference proteome</keyword>
<dbReference type="GO" id="GO:0016740">
    <property type="term" value="F:transferase activity"/>
    <property type="evidence" value="ECO:0007669"/>
    <property type="project" value="UniProtKB-KW"/>
</dbReference>
<dbReference type="OrthoDB" id="350602at2"/>
<evidence type="ECO:0000313" key="19">
    <source>
        <dbReference type="Proteomes" id="UP000184476"/>
    </source>
</evidence>
<evidence type="ECO:0000256" key="9">
    <source>
        <dbReference type="ARBA" id="ARBA00022683"/>
    </source>
</evidence>
<evidence type="ECO:0000256" key="7">
    <source>
        <dbReference type="ARBA" id="ARBA00022597"/>
    </source>
</evidence>
<evidence type="ECO:0000256" key="10">
    <source>
        <dbReference type="ARBA" id="ARBA00022723"/>
    </source>
</evidence>
<dbReference type="SUPFAM" id="SSF46973">
    <property type="entry name" value="Enzyme IIa from lactose specific PTS, IIa-lac"/>
    <property type="match status" value="1"/>
</dbReference>
<dbReference type="GO" id="GO:0005737">
    <property type="term" value="C:cytoplasm"/>
    <property type="evidence" value="ECO:0007669"/>
    <property type="project" value="UniProtKB-SubCell"/>
</dbReference>
<sequence length="102" mass="11554">MDEQIPFQIISYAGDSFSKMMEALQEAKQGNFDKVDPLFAEAEQLLHKAHQVQTDLIVKEANGENNEFSVLLVHAQDTLMNTILSSTLIKELIEVYQRGQQT</sequence>
<name>A0A1M5A7X7_9BACL</name>
<evidence type="ECO:0000256" key="15">
    <source>
        <dbReference type="PIRSR" id="PIRSR000699-1"/>
    </source>
</evidence>
<evidence type="ECO:0000256" key="2">
    <source>
        <dbReference type="ARBA" id="ARBA00011233"/>
    </source>
</evidence>
<dbReference type="STRING" id="112248.SAMN05444392_11270"/>
<dbReference type="InterPro" id="IPR003188">
    <property type="entry name" value="PTS_IIA_lac/cel"/>
</dbReference>
<feature type="binding site" evidence="16">
    <location>
        <position position="77"/>
    </location>
    <ligand>
        <name>Mg(2+)</name>
        <dbReference type="ChEBI" id="CHEBI:18420"/>
        <note>ligand shared between all trimeric partners</note>
    </ligand>
</feature>